<gene>
    <name evidence="3" type="ORF">PAPOLLO_LOCUS19690</name>
</gene>
<proteinExistence type="predicted"/>
<dbReference type="PANTHER" id="PTHR12848">
    <property type="entry name" value="REGULATORY-ASSOCIATED PROTEIN OF MTOR"/>
    <property type="match status" value="1"/>
</dbReference>
<sequence length="508" mass="51931">MAKNSLDEIKGLAQLVSEQFISGEERQATTKTKQSDHNLSSGVVPGAGAGAGSAAGGEGGAGGGPPAVLLRWSEARRSLALAGLCSTIRLWDADAELLSADINTECEAAATALWRGPLLLAGFGDGSVRAWDERASAAPALALHAHSAPVLCVAPRPHRHALLTGCMDGVIRVYDTRKMAAVEIVRAPGPLAAVDVHPLCDLLACGSVNQCISIYDLKGVTLNTIKFHEGFMGARIGPVSCLTFHPLRCALGVGSKDSTVSGPRTARCPLPTAASHSPVRELAVQPRAAAALPPVSGIHAPLAAHCPLPTAASHSPVRELTVQPRAAAALPPVSGVHAPPAAHCLLSPVRKLAVQPRAAAALPPVSGVHAPPAAYCPLPTAASHSPVRELAIQPRAAATFPPVSGVHAPPTAHCPLPTAASHSPIRELAIQPRAAATLPPVSGVHAPPAAHCPLLPHSPVRELAVQPRAAAALPPVSGVHAPPALPTAASRRYVSSLYSLALPLPFYQ</sequence>
<evidence type="ECO:0000256" key="1">
    <source>
        <dbReference type="PROSITE-ProRule" id="PRU00221"/>
    </source>
</evidence>
<dbReference type="PANTHER" id="PTHR12848:SF16">
    <property type="entry name" value="REGULATORY-ASSOCIATED PROTEIN OF MTOR"/>
    <property type="match status" value="1"/>
</dbReference>
<dbReference type="Proteomes" id="UP000691718">
    <property type="component" value="Unassembled WGS sequence"/>
</dbReference>
<organism evidence="3 4">
    <name type="scientific">Parnassius apollo</name>
    <name type="common">Apollo butterfly</name>
    <name type="synonym">Papilio apollo</name>
    <dbReference type="NCBI Taxonomy" id="110799"/>
    <lineage>
        <taxon>Eukaryota</taxon>
        <taxon>Metazoa</taxon>
        <taxon>Ecdysozoa</taxon>
        <taxon>Arthropoda</taxon>
        <taxon>Hexapoda</taxon>
        <taxon>Insecta</taxon>
        <taxon>Pterygota</taxon>
        <taxon>Neoptera</taxon>
        <taxon>Endopterygota</taxon>
        <taxon>Lepidoptera</taxon>
        <taxon>Glossata</taxon>
        <taxon>Ditrysia</taxon>
        <taxon>Papilionoidea</taxon>
        <taxon>Papilionidae</taxon>
        <taxon>Parnassiinae</taxon>
        <taxon>Parnassini</taxon>
        <taxon>Parnassius</taxon>
        <taxon>Parnassius</taxon>
    </lineage>
</organism>
<feature type="repeat" description="WD" evidence="1">
    <location>
        <begin position="143"/>
        <end position="184"/>
    </location>
</feature>
<feature type="compositionally biased region" description="Basic and acidic residues" evidence="2">
    <location>
        <begin position="26"/>
        <end position="36"/>
    </location>
</feature>
<dbReference type="GO" id="GO:0030674">
    <property type="term" value="F:protein-macromolecule adaptor activity"/>
    <property type="evidence" value="ECO:0007669"/>
    <property type="project" value="TreeGrafter"/>
</dbReference>
<dbReference type="GO" id="GO:0009267">
    <property type="term" value="P:cellular response to starvation"/>
    <property type="evidence" value="ECO:0007669"/>
    <property type="project" value="TreeGrafter"/>
</dbReference>
<reference evidence="3" key="1">
    <citation type="submission" date="2021-04" db="EMBL/GenBank/DDBJ databases">
        <authorList>
            <person name="Tunstrom K."/>
        </authorList>
    </citation>
    <scope>NUCLEOTIDE SEQUENCE</scope>
</reference>
<dbReference type="GO" id="GO:0031931">
    <property type="term" value="C:TORC1 complex"/>
    <property type="evidence" value="ECO:0007669"/>
    <property type="project" value="InterPro"/>
</dbReference>
<dbReference type="GO" id="GO:0010506">
    <property type="term" value="P:regulation of autophagy"/>
    <property type="evidence" value="ECO:0007669"/>
    <property type="project" value="TreeGrafter"/>
</dbReference>
<feature type="compositionally biased region" description="Gly residues" evidence="2">
    <location>
        <begin position="45"/>
        <end position="60"/>
    </location>
</feature>
<dbReference type="GO" id="GO:0030307">
    <property type="term" value="P:positive regulation of cell growth"/>
    <property type="evidence" value="ECO:0007669"/>
    <property type="project" value="TreeGrafter"/>
</dbReference>
<dbReference type="PROSITE" id="PS50082">
    <property type="entry name" value="WD_REPEATS_2"/>
    <property type="match status" value="1"/>
</dbReference>
<evidence type="ECO:0000313" key="4">
    <source>
        <dbReference type="Proteomes" id="UP000691718"/>
    </source>
</evidence>
<name>A0A8S3XTI1_PARAO</name>
<dbReference type="GO" id="GO:0071230">
    <property type="term" value="P:cellular response to amino acid stimulus"/>
    <property type="evidence" value="ECO:0007669"/>
    <property type="project" value="TreeGrafter"/>
</dbReference>
<evidence type="ECO:0000256" key="2">
    <source>
        <dbReference type="SAM" id="MobiDB-lite"/>
    </source>
</evidence>
<comment type="caution">
    <text evidence="3">The sequence shown here is derived from an EMBL/GenBank/DDBJ whole genome shotgun (WGS) entry which is preliminary data.</text>
</comment>
<evidence type="ECO:0000313" key="3">
    <source>
        <dbReference type="EMBL" id="CAG5031406.1"/>
    </source>
</evidence>
<dbReference type="InterPro" id="IPR001680">
    <property type="entry name" value="WD40_rpt"/>
</dbReference>
<keyword evidence="1" id="KW-0853">WD repeat</keyword>
<dbReference type="GO" id="GO:0005737">
    <property type="term" value="C:cytoplasm"/>
    <property type="evidence" value="ECO:0007669"/>
    <property type="project" value="TreeGrafter"/>
</dbReference>
<dbReference type="GO" id="GO:0038202">
    <property type="term" value="P:TORC1 signaling"/>
    <property type="evidence" value="ECO:0007669"/>
    <property type="project" value="TreeGrafter"/>
</dbReference>
<feature type="region of interest" description="Disordered" evidence="2">
    <location>
        <begin position="26"/>
        <end position="60"/>
    </location>
</feature>
<accession>A0A8S3XTI1</accession>
<dbReference type="SMART" id="SM00320">
    <property type="entry name" value="WD40"/>
    <property type="match status" value="4"/>
</dbReference>
<dbReference type="OrthoDB" id="10262360at2759"/>
<dbReference type="AlphaFoldDB" id="A0A8S3XTI1"/>
<protein>
    <submittedName>
        <fullName evidence="3">(apollo) hypothetical protein</fullName>
    </submittedName>
</protein>
<dbReference type="InterPro" id="IPR004083">
    <property type="entry name" value="Raptor"/>
</dbReference>
<keyword evidence="4" id="KW-1185">Reference proteome</keyword>
<dbReference type="EMBL" id="CAJQZP010001218">
    <property type="protein sequence ID" value="CAG5031406.1"/>
    <property type="molecule type" value="Genomic_DNA"/>
</dbReference>
<dbReference type="Pfam" id="PF00400">
    <property type="entry name" value="WD40"/>
    <property type="match status" value="1"/>
</dbReference>